<protein>
    <submittedName>
        <fullName evidence="1">4682_t:CDS:1</fullName>
    </submittedName>
</protein>
<reference evidence="1" key="1">
    <citation type="submission" date="2021-06" db="EMBL/GenBank/DDBJ databases">
        <authorList>
            <person name="Kallberg Y."/>
            <person name="Tangrot J."/>
            <person name="Rosling A."/>
        </authorList>
    </citation>
    <scope>NUCLEOTIDE SEQUENCE</scope>
    <source>
        <strain evidence="1">MA461A</strain>
    </source>
</reference>
<accession>A0ACA9RC48</accession>
<organism evidence="1 2">
    <name type="scientific">Racocetra persica</name>
    <dbReference type="NCBI Taxonomy" id="160502"/>
    <lineage>
        <taxon>Eukaryota</taxon>
        <taxon>Fungi</taxon>
        <taxon>Fungi incertae sedis</taxon>
        <taxon>Mucoromycota</taxon>
        <taxon>Glomeromycotina</taxon>
        <taxon>Glomeromycetes</taxon>
        <taxon>Diversisporales</taxon>
        <taxon>Gigasporaceae</taxon>
        <taxon>Racocetra</taxon>
    </lineage>
</organism>
<gene>
    <name evidence="1" type="ORF">RPERSI_LOCUS18301</name>
</gene>
<sequence>MEELLIKAKLLAALTDYNHGKYKTSFENFEKVSKNTINTQYKNSAKYYLALQYKNGKYILNDNKAHDLFNQVAQSDSTYKDDAKYILALLYKKAKSDDRKAFDLFKQVAESDSTYEDNAKYMLAKCYESGLGVGKDYEMAYKKYLNLLKSNDFEK</sequence>
<dbReference type="Proteomes" id="UP000789920">
    <property type="component" value="Unassembled WGS sequence"/>
</dbReference>
<keyword evidence="2" id="KW-1185">Reference proteome</keyword>
<evidence type="ECO:0000313" key="2">
    <source>
        <dbReference type="Proteomes" id="UP000789920"/>
    </source>
</evidence>
<dbReference type="EMBL" id="CAJVQC010048268">
    <property type="protein sequence ID" value="CAG8785977.1"/>
    <property type="molecule type" value="Genomic_DNA"/>
</dbReference>
<proteinExistence type="predicted"/>
<name>A0ACA9RC48_9GLOM</name>
<feature type="non-terminal residue" evidence="1">
    <location>
        <position position="155"/>
    </location>
</feature>
<evidence type="ECO:0000313" key="1">
    <source>
        <dbReference type="EMBL" id="CAG8785977.1"/>
    </source>
</evidence>
<comment type="caution">
    <text evidence="1">The sequence shown here is derived from an EMBL/GenBank/DDBJ whole genome shotgun (WGS) entry which is preliminary data.</text>
</comment>